<reference evidence="8 9" key="1">
    <citation type="journal article" date="2017" name="G3 (Bethesda)">
        <title>First Draft Genome Sequence of the Pathogenic Fungus Lomentospora prolificans (Formerly Scedosporium prolificans).</title>
        <authorList>
            <person name="Luo R."/>
            <person name="Zimin A."/>
            <person name="Workman R."/>
            <person name="Fan Y."/>
            <person name="Pertea G."/>
            <person name="Grossman N."/>
            <person name="Wear M.P."/>
            <person name="Jia B."/>
            <person name="Miller H."/>
            <person name="Casadevall A."/>
            <person name="Timp W."/>
            <person name="Zhang S.X."/>
            <person name="Salzberg S.L."/>
        </authorList>
    </citation>
    <scope>NUCLEOTIDE SEQUENCE [LARGE SCALE GENOMIC DNA]</scope>
    <source>
        <strain evidence="8 9">JHH-5317</strain>
    </source>
</reference>
<feature type="transmembrane region" description="Helical" evidence="5">
    <location>
        <begin position="445"/>
        <end position="464"/>
    </location>
</feature>
<sequence length="588" mass="66411">MVVESPGSFVGSSSYGIFSRNDDGTDIPSYLNAGHVRALKLTSLTCSAVSVLSALVTFYWFTRMRRSFRHDLIMLLIQSDMFKALWFMIFAIVNFIHGPVLSSSAFCQASGFFLTVGIEASDVAVLLIAIHTALYIFRPKRANGEYGLFPYRRYAYAAFFFFPILIASLAFLHKPYGYVNLGENCYLPVETSWPRTVLSWVPRYVIFLTILTIYACIYIYVSFLIRRFGRVDLKRTQANNAFAELSDPQSPSTPTAPPTVYQVSLPSSRRGSAFDHRDRQNSVSTFGSVNIDLERVQYDTQTQRGQFPIKWKWPNANTNAAVAEAPTRPAPNHEYNLSDIESISPTTVDPEATPIPPPELGMSPCCDGEVVPLSMLAADNRQNAAQPLPSRVASAGNISTAPRDYFGRPSYSSTTSSANLFADTDGDVSGMTKTREKIRHQVRLLFIYPLVYMVVWLVPFISHILTWEDNDDSVPFLVLVLSLASLCIQGAVNSLLFSMREKPWRHARKTRMTGLRTSVWKFEGSHQRRQPTVGRTREEMMVDGRIARSRLDVEIAERKLRFPLNRRSRQWWDAVDVETIRGHDEGRP</sequence>
<dbReference type="InterPro" id="IPR022596">
    <property type="entry name" value="GPR1/2/3_C"/>
</dbReference>
<dbReference type="Pfam" id="PF11710">
    <property type="entry name" value="Git3"/>
    <property type="match status" value="1"/>
</dbReference>
<accession>A0A2N3N9L2</accession>
<feature type="transmembrane region" description="Helical" evidence="5">
    <location>
        <begin position="154"/>
        <end position="172"/>
    </location>
</feature>
<keyword evidence="3 5" id="KW-1133">Transmembrane helix</keyword>
<dbReference type="EMBL" id="NLAX01000010">
    <property type="protein sequence ID" value="PKS09136.1"/>
    <property type="molecule type" value="Genomic_DNA"/>
</dbReference>
<dbReference type="CDD" id="cd00637">
    <property type="entry name" value="7tm_classA_rhodopsin-like"/>
    <property type="match status" value="1"/>
</dbReference>
<feature type="transmembrane region" description="Helical" evidence="5">
    <location>
        <begin position="82"/>
        <end position="100"/>
    </location>
</feature>
<dbReference type="Gene3D" id="1.20.1070.10">
    <property type="entry name" value="Rhodopsin 7-helix transmembrane proteins"/>
    <property type="match status" value="1"/>
</dbReference>
<evidence type="ECO:0000313" key="9">
    <source>
        <dbReference type="Proteomes" id="UP000233524"/>
    </source>
</evidence>
<dbReference type="PANTHER" id="PTHR23112:SF37">
    <property type="entry name" value="G PROTEIN-COUPLED RECEPTOR GPR1"/>
    <property type="match status" value="1"/>
</dbReference>
<dbReference type="AlphaFoldDB" id="A0A2N3N9L2"/>
<dbReference type="SUPFAM" id="SSF81321">
    <property type="entry name" value="Family A G protein-coupled receptor-like"/>
    <property type="match status" value="1"/>
</dbReference>
<evidence type="ECO:0000256" key="3">
    <source>
        <dbReference type="ARBA" id="ARBA00022989"/>
    </source>
</evidence>
<proteinExistence type="predicted"/>
<comment type="caution">
    <text evidence="8">The sequence shown here is derived from an EMBL/GenBank/DDBJ whole genome shotgun (WGS) entry which is preliminary data.</text>
</comment>
<protein>
    <recommendedName>
        <fullName evidence="10">G-protein coupled receptors family 1 profile domain-containing protein</fullName>
    </recommendedName>
</protein>
<feature type="transmembrane region" description="Helical" evidence="5">
    <location>
        <begin position="112"/>
        <end position="134"/>
    </location>
</feature>
<comment type="subcellular location">
    <subcellularLocation>
        <location evidence="1">Membrane</location>
        <topology evidence="1">Multi-pass membrane protein</topology>
    </subcellularLocation>
</comment>
<evidence type="ECO:0008006" key="10">
    <source>
        <dbReference type="Google" id="ProtNLM"/>
    </source>
</evidence>
<evidence type="ECO:0000256" key="1">
    <source>
        <dbReference type="ARBA" id="ARBA00004141"/>
    </source>
</evidence>
<feature type="transmembrane region" description="Helical" evidence="5">
    <location>
        <begin position="204"/>
        <end position="225"/>
    </location>
</feature>
<gene>
    <name evidence="8" type="ORF">jhhlp_003750</name>
</gene>
<feature type="domain" description="G protein-coupled receptor GPR1/2/3 C-terminal" evidence="7">
    <location>
        <begin position="433"/>
        <end position="506"/>
    </location>
</feature>
<evidence type="ECO:0000259" key="7">
    <source>
        <dbReference type="Pfam" id="PF11970"/>
    </source>
</evidence>
<keyword evidence="2 5" id="KW-0812">Transmembrane</keyword>
<dbReference type="InterPro" id="IPR023041">
    <property type="entry name" value="Glucose_rcpt_Git3-like_N"/>
</dbReference>
<dbReference type="GO" id="GO:0004930">
    <property type="term" value="F:G protein-coupled receptor activity"/>
    <property type="evidence" value="ECO:0007669"/>
    <property type="project" value="TreeGrafter"/>
</dbReference>
<feature type="domain" description="Glucose receptor Git3-like N-terminal" evidence="6">
    <location>
        <begin position="38"/>
        <end position="226"/>
    </location>
</feature>
<dbReference type="VEuPathDB" id="FungiDB:jhhlp_003750"/>
<name>A0A2N3N9L2_9PEZI</name>
<evidence type="ECO:0000256" key="2">
    <source>
        <dbReference type="ARBA" id="ARBA00022692"/>
    </source>
</evidence>
<evidence type="ECO:0000256" key="4">
    <source>
        <dbReference type="ARBA" id="ARBA00023136"/>
    </source>
</evidence>
<dbReference type="STRING" id="41688.A0A2N3N9L2"/>
<evidence type="ECO:0000313" key="8">
    <source>
        <dbReference type="EMBL" id="PKS09136.1"/>
    </source>
</evidence>
<dbReference type="GO" id="GO:0007189">
    <property type="term" value="P:adenylate cyclase-activating G protein-coupled receptor signaling pathway"/>
    <property type="evidence" value="ECO:0007669"/>
    <property type="project" value="TreeGrafter"/>
</dbReference>
<keyword evidence="4 5" id="KW-0472">Membrane</keyword>
<dbReference type="PANTHER" id="PTHR23112">
    <property type="entry name" value="G PROTEIN-COUPLED RECEPTOR 157-RELATED"/>
    <property type="match status" value="1"/>
</dbReference>
<organism evidence="8 9">
    <name type="scientific">Lomentospora prolificans</name>
    <dbReference type="NCBI Taxonomy" id="41688"/>
    <lineage>
        <taxon>Eukaryota</taxon>
        <taxon>Fungi</taxon>
        <taxon>Dikarya</taxon>
        <taxon>Ascomycota</taxon>
        <taxon>Pezizomycotina</taxon>
        <taxon>Sordariomycetes</taxon>
        <taxon>Hypocreomycetidae</taxon>
        <taxon>Microascales</taxon>
        <taxon>Microascaceae</taxon>
        <taxon>Lomentospora</taxon>
    </lineage>
</organism>
<evidence type="ECO:0000256" key="5">
    <source>
        <dbReference type="SAM" id="Phobius"/>
    </source>
</evidence>
<dbReference type="OrthoDB" id="5368598at2759"/>
<evidence type="ECO:0000259" key="6">
    <source>
        <dbReference type="Pfam" id="PF11710"/>
    </source>
</evidence>
<keyword evidence="9" id="KW-1185">Reference proteome</keyword>
<feature type="transmembrane region" description="Helical" evidence="5">
    <location>
        <begin position="41"/>
        <end position="61"/>
    </location>
</feature>
<dbReference type="InParanoid" id="A0A2N3N9L2"/>
<dbReference type="GO" id="GO:0005886">
    <property type="term" value="C:plasma membrane"/>
    <property type="evidence" value="ECO:0007669"/>
    <property type="project" value="TreeGrafter"/>
</dbReference>
<feature type="transmembrane region" description="Helical" evidence="5">
    <location>
        <begin position="476"/>
        <end position="499"/>
    </location>
</feature>
<dbReference type="Proteomes" id="UP000233524">
    <property type="component" value="Unassembled WGS sequence"/>
</dbReference>
<dbReference type="Pfam" id="PF11970">
    <property type="entry name" value="GPR_Gpa2_C"/>
    <property type="match status" value="1"/>
</dbReference>
<dbReference type="FunCoup" id="A0A2N3N9L2">
    <property type="interactions" value="109"/>
</dbReference>